<protein>
    <recommendedName>
        <fullName evidence="3">Lipocalin-like domain-containing protein</fullName>
    </recommendedName>
</protein>
<keyword evidence="2" id="KW-1185">Reference proteome</keyword>
<gene>
    <name evidence="1" type="ORF">D0C36_06045</name>
</gene>
<dbReference type="RefSeq" id="WP_117390644.1">
    <property type="nucleotide sequence ID" value="NZ_QWDC01000001.1"/>
</dbReference>
<dbReference type="AlphaFoldDB" id="A0A372P022"/>
<comment type="caution">
    <text evidence="1">The sequence shown here is derived from an EMBL/GenBank/DDBJ whole genome shotgun (WGS) entry which is preliminary data.</text>
</comment>
<evidence type="ECO:0000313" key="2">
    <source>
        <dbReference type="Proteomes" id="UP000264217"/>
    </source>
</evidence>
<organism evidence="1 2">
    <name type="scientific">Mucilaginibacter conchicola</name>
    <dbReference type="NCBI Taxonomy" id="2303333"/>
    <lineage>
        <taxon>Bacteria</taxon>
        <taxon>Pseudomonadati</taxon>
        <taxon>Bacteroidota</taxon>
        <taxon>Sphingobacteriia</taxon>
        <taxon>Sphingobacteriales</taxon>
        <taxon>Sphingobacteriaceae</taxon>
        <taxon>Mucilaginibacter</taxon>
    </lineage>
</organism>
<reference evidence="1 2" key="1">
    <citation type="submission" date="2018-08" db="EMBL/GenBank/DDBJ databases">
        <title>Mucilaginibacter sp. MYSH2.</title>
        <authorList>
            <person name="Seo T."/>
        </authorList>
    </citation>
    <scope>NUCLEOTIDE SEQUENCE [LARGE SCALE GENOMIC DNA]</scope>
    <source>
        <strain evidence="1 2">MYSH2</strain>
    </source>
</reference>
<accession>A0A372P022</accession>
<name>A0A372P022_9SPHI</name>
<proteinExistence type="predicted"/>
<dbReference type="PROSITE" id="PS51257">
    <property type="entry name" value="PROKAR_LIPOPROTEIN"/>
    <property type="match status" value="1"/>
</dbReference>
<evidence type="ECO:0008006" key="3">
    <source>
        <dbReference type="Google" id="ProtNLM"/>
    </source>
</evidence>
<dbReference type="OrthoDB" id="766356at2"/>
<dbReference type="SUPFAM" id="SSF50814">
    <property type="entry name" value="Lipocalins"/>
    <property type="match status" value="1"/>
</dbReference>
<dbReference type="Proteomes" id="UP000264217">
    <property type="component" value="Unassembled WGS sequence"/>
</dbReference>
<dbReference type="EMBL" id="QWDC01000001">
    <property type="protein sequence ID" value="RFZ95087.1"/>
    <property type="molecule type" value="Genomic_DNA"/>
</dbReference>
<evidence type="ECO:0000313" key="1">
    <source>
        <dbReference type="EMBL" id="RFZ95087.1"/>
    </source>
</evidence>
<sequence length="146" mass="16610">MKQTYTLLLFLFVALSACKKEDNSPAAKIVGKWYIQKTVDRVFDADGKVTSDLTLTYGANENGYILFNKDKTGQIYINASGTPEVHQFNYDASQANKVILSYKDLDLNTDYQLTNVDNNQIILSIERPLSDQNSVKQRSEIYLIRK</sequence>
<dbReference type="InterPro" id="IPR012674">
    <property type="entry name" value="Calycin"/>
</dbReference>